<dbReference type="EMBL" id="AXCJ01000001">
    <property type="protein sequence ID" value="ETO91758.1"/>
    <property type="molecule type" value="Genomic_DNA"/>
</dbReference>
<organism evidence="4 5">
    <name type="scientific">Candidatus Xenolissoclinum pacificiensis L6</name>
    <dbReference type="NCBI Taxonomy" id="1401685"/>
    <lineage>
        <taxon>Bacteria</taxon>
        <taxon>Pseudomonadati</taxon>
        <taxon>Pseudomonadota</taxon>
        <taxon>Alphaproteobacteria</taxon>
        <taxon>Rickettsiales</taxon>
        <taxon>Anaplasmataceae</taxon>
        <taxon>Candidatus Xenolissoclinum</taxon>
    </lineage>
</organism>
<evidence type="ECO:0000256" key="2">
    <source>
        <dbReference type="RuleBase" id="RU000384"/>
    </source>
</evidence>
<evidence type="ECO:0000256" key="1">
    <source>
        <dbReference type="ARBA" id="ARBA00022598"/>
    </source>
</evidence>
<name>W2V2V1_9RICK</name>
<dbReference type="Pfam" id="PF00120">
    <property type="entry name" value="Gln-synt_C"/>
    <property type="match status" value="1"/>
</dbReference>
<gene>
    <name evidence="4" type="ORF">P857_932</name>
</gene>
<sequence length="234" mass="26595">MDAYTKAEVEFYCDNPNTIARECLKVDSFFAMIPEDGKNQFEIITRYADIENTISTLQKLKEIILKNGGILRAMPFVDQPPSSFQVTFFLKNNDSVNMFNTKKFLMNAIGGLCRSVSSDILHFAPSVNSYYRIVRGGMHVPKHISWSNSSCRSAMIRIKKTPVIALEHRLSGCDVVFSNVINKIIDAAIQGIKNEYNPPNQCFFPNSFFSEKYTRLPLSLTEALKLVARKKHSY</sequence>
<evidence type="ECO:0000313" key="4">
    <source>
        <dbReference type="EMBL" id="ETO91758.1"/>
    </source>
</evidence>
<dbReference type="PANTHER" id="PTHR43785:SF12">
    <property type="entry name" value="TYPE-1 GLUTAMINE SYNTHETASE 2"/>
    <property type="match status" value="1"/>
</dbReference>
<dbReference type="SUPFAM" id="SSF55931">
    <property type="entry name" value="Glutamine synthetase/guanido kinase"/>
    <property type="match status" value="1"/>
</dbReference>
<dbReference type="GO" id="GO:0004356">
    <property type="term" value="F:glutamine synthetase activity"/>
    <property type="evidence" value="ECO:0007669"/>
    <property type="project" value="InterPro"/>
</dbReference>
<comment type="similarity">
    <text evidence="2">Belongs to the glutamine synthetase family.</text>
</comment>
<keyword evidence="5" id="KW-1185">Reference proteome</keyword>
<keyword evidence="1" id="KW-0436">Ligase</keyword>
<accession>W2V2V1</accession>
<dbReference type="InterPro" id="IPR008146">
    <property type="entry name" value="Gln_synth_cat_dom"/>
</dbReference>
<protein>
    <submittedName>
        <fullName evidence="4">Glutamine synthetase, catalytic domain protein</fullName>
    </submittedName>
</protein>
<dbReference type="AlphaFoldDB" id="W2V2V1"/>
<reference evidence="4 5" key="1">
    <citation type="journal article" date="2013" name="PLoS ONE">
        <title>Bacterial endosymbiosis in a chordate host: long-term co-evolution and conservation of secondary metabolism.</title>
        <authorList>
            <person name="Kwan J.C."/>
            <person name="Schmidt E.W."/>
        </authorList>
    </citation>
    <scope>NUCLEOTIDE SEQUENCE [LARGE SCALE GENOMIC DNA]</scope>
    <source>
        <strain evidence="5">L6</strain>
    </source>
</reference>
<evidence type="ECO:0000313" key="5">
    <source>
        <dbReference type="Proteomes" id="UP000018951"/>
    </source>
</evidence>
<dbReference type="Proteomes" id="UP000018951">
    <property type="component" value="Unassembled WGS sequence"/>
</dbReference>
<feature type="domain" description="GS catalytic" evidence="3">
    <location>
        <begin position="1"/>
        <end position="184"/>
    </location>
</feature>
<dbReference type="PANTHER" id="PTHR43785">
    <property type="entry name" value="GAMMA-GLUTAMYLPUTRESCINE SYNTHETASE"/>
    <property type="match status" value="1"/>
</dbReference>
<dbReference type="InterPro" id="IPR014746">
    <property type="entry name" value="Gln_synth/guanido_kin_cat_dom"/>
</dbReference>
<proteinExistence type="inferred from homology"/>
<comment type="caution">
    <text evidence="4">The sequence shown here is derived from an EMBL/GenBank/DDBJ whole genome shotgun (WGS) entry which is preliminary data.</text>
</comment>
<evidence type="ECO:0000259" key="3">
    <source>
        <dbReference type="SMART" id="SM01230"/>
    </source>
</evidence>
<dbReference type="Gene3D" id="3.30.590.10">
    <property type="entry name" value="Glutamine synthetase/guanido kinase, catalytic domain"/>
    <property type="match status" value="1"/>
</dbReference>
<dbReference type="STRING" id="1401685.P857_932"/>
<dbReference type="SMART" id="SM01230">
    <property type="entry name" value="Gln-synt_C"/>
    <property type="match status" value="1"/>
</dbReference>